<feature type="compositionally biased region" description="Polar residues" evidence="1">
    <location>
        <begin position="26"/>
        <end position="38"/>
    </location>
</feature>
<dbReference type="EMBL" id="JARKIE010000001">
    <property type="protein sequence ID" value="KAJ7710597.1"/>
    <property type="molecule type" value="Genomic_DNA"/>
</dbReference>
<dbReference type="Proteomes" id="UP001221757">
    <property type="component" value="Unassembled WGS sequence"/>
</dbReference>
<organism evidence="2 3">
    <name type="scientific">Mycena rosella</name>
    <name type="common">Pink bonnet</name>
    <name type="synonym">Agaricus rosellus</name>
    <dbReference type="NCBI Taxonomy" id="1033263"/>
    <lineage>
        <taxon>Eukaryota</taxon>
        <taxon>Fungi</taxon>
        <taxon>Dikarya</taxon>
        <taxon>Basidiomycota</taxon>
        <taxon>Agaricomycotina</taxon>
        <taxon>Agaricomycetes</taxon>
        <taxon>Agaricomycetidae</taxon>
        <taxon>Agaricales</taxon>
        <taxon>Marasmiineae</taxon>
        <taxon>Mycenaceae</taxon>
        <taxon>Mycena</taxon>
    </lineage>
</organism>
<sequence>MAFILPRSRTSACLFAIIPNSASIDNPTTSVTGPSASTPGRRALRARQGRERPARRGFVSLKLDDRALRVPALETLCWTVRAVRTSSLWSISRRHHRISPTGAVALALMIRDYPDVLNAHTSGKSPIAIC</sequence>
<name>A0AAD7MCH5_MYCRO</name>
<feature type="region of interest" description="Disordered" evidence="1">
    <location>
        <begin position="26"/>
        <end position="52"/>
    </location>
</feature>
<gene>
    <name evidence="2" type="ORF">B0H17DRAFT_1190311</name>
</gene>
<protein>
    <submittedName>
        <fullName evidence="2">Uncharacterized protein</fullName>
    </submittedName>
</protein>
<reference evidence="2" key="1">
    <citation type="submission" date="2023-03" db="EMBL/GenBank/DDBJ databases">
        <title>Massive genome expansion in bonnet fungi (Mycena s.s.) driven by repeated elements and novel gene families across ecological guilds.</title>
        <authorList>
            <consortium name="Lawrence Berkeley National Laboratory"/>
            <person name="Harder C.B."/>
            <person name="Miyauchi S."/>
            <person name="Viragh M."/>
            <person name="Kuo A."/>
            <person name="Thoen E."/>
            <person name="Andreopoulos B."/>
            <person name="Lu D."/>
            <person name="Skrede I."/>
            <person name="Drula E."/>
            <person name="Henrissat B."/>
            <person name="Morin E."/>
            <person name="Kohler A."/>
            <person name="Barry K."/>
            <person name="LaButti K."/>
            <person name="Morin E."/>
            <person name="Salamov A."/>
            <person name="Lipzen A."/>
            <person name="Mereny Z."/>
            <person name="Hegedus B."/>
            <person name="Baldrian P."/>
            <person name="Stursova M."/>
            <person name="Weitz H."/>
            <person name="Taylor A."/>
            <person name="Grigoriev I.V."/>
            <person name="Nagy L.G."/>
            <person name="Martin F."/>
            <person name="Kauserud H."/>
        </authorList>
    </citation>
    <scope>NUCLEOTIDE SEQUENCE</scope>
    <source>
        <strain evidence="2">CBHHK067</strain>
    </source>
</reference>
<evidence type="ECO:0000256" key="1">
    <source>
        <dbReference type="SAM" id="MobiDB-lite"/>
    </source>
</evidence>
<comment type="caution">
    <text evidence="2">The sequence shown here is derived from an EMBL/GenBank/DDBJ whole genome shotgun (WGS) entry which is preliminary data.</text>
</comment>
<proteinExistence type="predicted"/>
<keyword evidence="3" id="KW-1185">Reference proteome</keyword>
<accession>A0AAD7MCH5</accession>
<evidence type="ECO:0000313" key="3">
    <source>
        <dbReference type="Proteomes" id="UP001221757"/>
    </source>
</evidence>
<evidence type="ECO:0000313" key="2">
    <source>
        <dbReference type="EMBL" id="KAJ7710597.1"/>
    </source>
</evidence>
<dbReference type="AlphaFoldDB" id="A0AAD7MCH5"/>